<dbReference type="GO" id="GO:0008171">
    <property type="term" value="F:O-methyltransferase activity"/>
    <property type="evidence" value="ECO:0007669"/>
    <property type="project" value="InterPro"/>
</dbReference>
<accession>A0A2S6N6F4</accession>
<dbReference type="InterPro" id="IPR002935">
    <property type="entry name" value="SAM_O-MeTrfase"/>
</dbReference>
<dbReference type="CDD" id="cd02440">
    <property type="entry name" value="AdoMet_MTases"/>
    <property type="match status" value="1"/>
</dbReference>
<dbReference type="AlphaFoldDB" id="A0A2S6N6F4"/>
<dbReference type="Proteomes" id="UP000239089">
    <property type="component" value="Unassembled WGS sequence"/>
</dbReference>
<dbReference type="PANTHER" id="PTHR10509">
    <property type="entry name" value="O-METHYLTRANSFERASE-RELATED"/>
    <property type="match status" value="1"/>
</dbReference>
<dbReference type="InterPro" id="IPR050362">
    <property type="entry name" value="Cation-dep_OMT"/>
</dbReference>
<evidence type="ECO:0000256" key="3">
    <source>
        <dbReference type="ARBA" id="ARBA00022691"/>
    </source>
</evidence>
<dbReference type="GO" id="GO:0008757">
    <property type="term" value="F:S-adenosylmethionine-dependent methyltransferase activity"/>
    <property type="evidence" value="ECO:0007669"/>
    <property type="project" value="TreeGrafter"/>
</dbReference>
<keyword evidence="3" id="KW-0949">S-adenosyl-L-methionine</keyword>
<organism evidence="4 5">
    <name type="scientific">Rhodoblastus sphagnicola</name>
    <dbReference type="NCBI Taxonomy" id="333368"/>
    <lineage>
        <taxon>Bacteria</taxon>
        <taxon>Pseudomonadati</taxon>
        <taxon>Pseudomonadota</taxon>
        <taxon>Alphaproteobacteria</taxon>
        <taxon>Hyphomicrobiales</taxon>
        <taxon>Rhodoblastaceae</taxon>
        <taxon>Rhodoblastus</taxon>
    </lineage>
</organism>
<evidence type="ECO:0000256" key="2">
    <source>
        <dbReference type="ARBA" id="ARBA00022679"/>
    </source>
</evidence>
<gene>
    <name evidence="4" type="ORF">CCR94_12810</name>
</gene>
<dbReference type="SUPFAM" id="SSF53335">
    <property type="entry name" value="S-adenosyl-L-methionine-dependent methyltransferases"/>
    <property type="match status" value="1"/>
</dbReference>
<dbReference type="PANTHER" id="PTHR10509:SF14">
    <property type="entry name" value="CAFFEOYL-COA O-METHYLTRANSFERASE 3-RELATED"/>
    <property type="match status" value="1"/>
</dbReference>
<comment type="caution">
    <text evidence="4">The sequence shown here is derived from an EMBL/GenBank/DDBJ whole genome shotgun (WGS) entry which is preliminary data.</text>
</comment>
<evidence type="ECO:0000313" key="5">
    <source>
        <dbReference type="Proteomes" id="UP000239089"/>
    </source>
</evidence>
<dbReference type="Pfam" id="PF01596">
    <property type="entry name" value="Methyltransf_3"/>
    <property type="match status" value="1"/>
</dbReference>
<dbReference type="EMBL" id="NHSJ01000082">
    <property type="protein sequence ID" value="PPQ30203.1"/>
    <property type="molecule type" value="Genomic_DNA"/>
</dbReference>
<dbReference type="GO" id="GO:0032259">
    <property type="term" value="P:methylation"/>
    <property type="evidence" value="ECO:0007669"/>
    <property type="project" value="UniProtKB-KW"/>
</dbReference>
<dbReference type="RefSeq" id="WP_104508250.1">
    <property type="nucleotide sequence ID" value="NZ_JACIGC010000004.1"/>
</dbReference>
<evidence type="ECO:0000256" key="1">
    <source>
        <dbReference type="ARBA" id="ARBA00022603"/>
    </source>
</evidence>
<dbReference type="PROSITE" id="PS51682">
    <property type="entry name" value="SAM_OMT_I"/>
    <property type="match status" value="1"/>
</dbReference>
<keyword evidence="1 4" id="KW-0489">Methyltransferase</keyword>
<proteinExistence type="predicted"/>
<keyword evidence="2 4" id="KW-0808">Transferase</keyword>
<sequence>MAETDWGAVDAYIGEKLLSRDAALDGALEANRAAGLPSIDVSPLQGKFLHVLARIAGARRILEIGTLGGYSTLWLARALPEGGRVVTLEFLADHAEVARKNLAAAGVAEKVDLRVGAALDLLPVLQAEGEQFDFVFIDADKENNAAYLQWALKLARVGATVIVDNVVRKGAIVDPADRSPTVEGTRRFFDAASAEKRWTATALQTVGAKGWDGFAIGVVEAAR</sequence>
<protein>
    <submittedName>
        <fullName evidence="4">Methyltransferase</fullName>
    </submittedName>
</protein>
<name>A0A2S6N6F4_9HYPH</name>
<dbReference type="Gene3D" id="3.40.50.150">
    <property type="entry name" value="Vaccinia Virus protein VP39"/>
    <property type="match status" value="1"/>
</dbReference>
<reference evidence="4 5" key="1">
    <citation type="journal article" date="2018" name="Arch. Microbiol.">
        <title>New insights into the metabolic potential of the phototrophic purple bacterium Rhodopila globiformis DSM 161(T) from its draft genome sequence and evidence for a vanadium-dependent nitrogenase.</title>
        <authorList>
            <person name="Imhoff J.F."/>
            <person name="Rahn T."/>
            <person name="Kunzel S."/>
            <person name="Neulinger S.C."/>
        </authorList>
    </citation>
    <scope>NUCLEOTIDE SEQUENCE [LARGE SCALE GENOMIC DNA]</scope>
    <source>
        <strain evidence="4 5">DSM 16996</strain>
    </source>
</reference>
<evidence type="ECO:0000313" key="4">
    <source>
        <dbReference type="EMBL" id="PPQ30203.1"/>
    </source>
</evidence>
<dbReference type="OrthoDB" id="9799672at2"/>
<dbReference type="InterPro" id="IPR029063">
    <property type="entry name" value="SAM-dependent_MTases_sf"/>
</dbReference>
<keyword evidence="5" id="KW-1185">Reference proteome</keyword>